<name>A0A0R2DHW1_9LACO</name>
<evidence type="ECO:0000256" key="2">
    <source>
        <dbReference type="SAM" id="Phobius"/>
    </source>
</evidence>
<feature type="compositionally biased region" description="Low complexity" evidence="1">
    <location>
        <begin position="173"/>
        <end position="188"/>
    </location>
</feature>
<evidence type="ECO:0000313" key="4">
    <source>
        <dbReference type="Proteomes" id="UP000051378"/>
    </source>
</evidence>
<protein>
    <submittedName>
        <fullName evidence="3">Uncharacterized protein</fullName>
    </submittedName>
</protein>
<feature type="compositionally biased region" description="Low complexity" evidence="1">
    <location>
        <begin position="156"/>
        <end position="165"/>
    </location>
</feature>
<dbReference type="PATRIC" id="fig|1423744.4.peg.810"/>
<dbReference type="STRING" id="1423744.FC86_GL000789"/>
<keyword evidence="2" id="KW-0812">Transmembrane</keyword>
<reference evidence="3 4" key="1">
    <citation type="journal article" date="2015" name="Genome Announc.">
        <title>Expanding the biotechnology potential of lactobacilli through comparative genomics of 213 strains and associated genera.</title>
        <authorList>
            <person name="Sun Z."/>
            <person name="Harris H.M."/>
            <person name="McCann A."/>
            <person name="Guo C."/>
            <person name="Argimon S."/>
            <person name="Zhang W."/>
            <person name="Yang X."/>
            <person name="Jeffery I.B."/>
            <person name="Cooney J.C."/>
            <person name="Kagawa T.F."/>
            <person name="Liu W."/>
            <person name="Song Y."/>
            <person name="Salvetti E."/>
            <person name="Wrobel A."/>
            <person name="Rasinkangas P."/>
            <person name="Parkhill J."/>
            <person name="Rea M.C."/>
            <person name="O'Sullivan O."/>
            <person name="Ritari J."/>
            <person name="Douillard F.P."/>
            <person name="Paul Ross R."/>
            <person name="Yang R."/>
            <person name="Briner A.E."/>
            <person name="Felis G.E."/>
            <person name="de Vos W.M."/>
            <person name="Barrangou R."/>
            <person name="Klaenhammer T.R."/>
            <person name="Caufield P.W."/>
            <person name="Cui Y."/>
            <person name="Zhang H."/>
            <person name="O'Toole P.W."/>
        </authorList>
    </citation>
    <scope>NUCLEOTIDE SEQUENCE [LARGE SCALE GENOMIC DNA]</scope>
    <source>
        <strain evidence="3 4">DSM 23037</strain>
    </source>
</reference>
<sequence>MVKLNLLYIEESTMKKLRTVGVIIVFIVAGAMLYNLFGGSDNQQQANAPQNTTGIDLDSADLGHQDIVSNTTNGTQPLYGNGIPFQTHQSSFGSTILNYMLISSLMSNCFNTSHNPVNYSSYNQNTTTNATRTKQSNSKNFSEKIIKNNKKETAQKSSNNTSSKSYKTDTKSYKQPNKSYKSNPKSYKTPTIRSRR</sequence>
<keyword evidence="2" id="KW-1133">Transmembrane helix</keyword>
<gene>
    <name evidence="3" type="ORF">FC86_GL000789</name>
</gene>
<keyword evidence="2" id="KW-0472">Membrane</keyword>
<organism evidence="3 4">
    <name type="scientific">Holzapfeliella floricola DSM 23037 = JCM 16512</name>
    <dbReference type="NCBI Taxonomy" id="1423744"/>
    <lineage>
        <taxon>Bacteria</taxon>
        <taxon>Bacillati</taxon>
        <taxon>Bacillota</taxon>
        <taxon>Bacilli</taxon>
        <taxon>Lactobacillales</taxon>
        <taxon>Lactobacillaceae</taxon>
        <taxon>Holzapfeliella</taxon>
    </lineage>
</organism>
<dbReference type="EMBL" id="AYZL01000020">
    <property type="protein sequence ID" value="KRN03682.1"/>
    <property type="molecule type" value="Genomic_DNA"/>
</dbReference>
<comment type="caution">
    <text evidence="3">The sequence shown here is derived from an EMBL/GenBank/DDBJ whole genome shotgun (WGS) entry which is preliminary data.</text>
</comment>
<evidence type="ECO:0000313" key="3">
    <source>
        <dbReference type="EMBL" id="KRN03682.1"/>
    </source>
</evidence>
<feature type="region of interest" description="Disordered" evidence="1">
    <location>
        <begin position="123"/>
        <end position="142"/>
    </location>
</feature>
<dbReference type="Proteomes" id="UP000051378">
    <property type="component" value="Unassembled WGS sequence"/>
</dbReference>
<keyword evidence="4" id="KW-1185">Reference proteome</keyword>
<feature type="transmembrane region" description="Helical" evidence="2">
    <location>
        <begin position="20"/>
        <end position="37"/>
    </location>
</feature>
<evidence type="ECO:0000256" key="1">
    <source>
        <dbReference type="SAM" id="MobiDB-lite"/>
    </source>
</evidence>
<dbReference type="AlphaFoldDB" id="A0A0R2DHW1"/>
<feature type="region of interest" description="Disordered" evidence="1">
    <location>
        <begin position="147"/>
        <end position="196"/>
    </location>
</feature>
<accession>A0A0R2DHW1</accession>
<proteinExistence type="predicted"/>